<evidence type="ECO:0000256" key="1">
    <source>
        <dbReference type="SAM" id="MobiDB-lite"/>
    </source>
</evidence>
<proteinExistence type="predicted"/>
<evidence type="ECO:0000313" key="4">
    <source>
        <dbReference type="EMBL" id="KAK9009196.1"/>
    </source>
</evidence>
<dbReference type="EMBL" id="JBBPBN010000024">
    <property type="protein sequence ID" value="KAK9009196.1"/>
    <property type="molecule type" value="Genomic_DNA"/>
</dbReference>
<feature type="compositionally biased region" description="Polar residues" evidence="1">
    <location>
        <begin position="165"/>
        <end position="175"/>
    </location>
</feature>
<evidence type="ECO:0000313" key="5">
    <source>
        <dbReference type="Proteomes" id="UP001396334"/>
    </source>
</evidence>
<reference evidence="4 5" key="1">
    <citation type="journal article" date="2024" name="G3 (Bethesda)">
        <title>Genome assembly of Hibiscus sabdariffa L. provides insights into metabolisms of medicinal natural products.</title>
        <authorList>
            <person name="Kim T."/>
        </authorList>
    </citation>
    <scope>NUCLEOTIDE SEQUENCE [LARGE SCALE GENOMIC DNA]</scope>
    <source>
        <strain evidence="4">TK-2024</strain>
        <tissue evidence="4">Old leaves</tissue>
    </source>
</reference>
<evidence type="ECO:0000256" key="2">
    <source>
        <dbReference type="SAM" id="Phobius"/>
    </source>
</evidence>
<keyword evidence="5" id="KW-1185">Reference proteome</keyword>
<dbReference type="Proteomes" id="UP001396334">
    <property type="component" value="Unassembled WGS sequence"/>
</dbReference>
<keyword evidence="2" id="KW-0812">Transmembrane</keyword>
<dbReference type="PANTHER" id="PTHR31286">
    <property type="entry name" value="GLYCINE-RICH CELL WALL STRUCTURAL PROTEIN 1.8-LIKE"/>
    <property type="match status" value="1"/>
</dbReference>
<feature type="transmembrane region" description="Helical" evidence="2">
    <location>
        <begin position="271"/>
        <end position="292"/>
    </location>
</feature>
<evidence type="ECO:0000259" key="3">
    <source>
        <dbReference type="Pfam" id="PF14392"/>
    </source>
</evidence>
<keyword evidence="2" id="KW-0472">Membrane</keyword>
<dbReference type="InterPro" id="IPR025836">
    <property type="entry name" value="Zn_knuckle_CX2CX4HX4C"/>
</dbReference>
<feature type="region of interest" description="Disordered" evidence="1">
    <location>
        <begin position="119"/>
        <end position="175"/>
    </location>
</feature>
<feature type="compositionally biased region" description="Polar residues" evidence="1">
    <location>
        <begin position="141"/>
        <end position="158"/>
    </location>
</feature>
<protein>
    <recommendedName>
        <fullName evidence="3">Zinc knuckle CX2CX4HX4C domain-containing protein</fullName>
    </recommendedName>
</protein>
<accession>A0ABR2R8B6</accession>
<dbReference type="InterPro" id="IPR040256">
    <property type="entry name" value="At4g02000-like"/>
</dbReference>
<comment type="caution">
    <text evidence="4">The sequence shown here is derived from an EMBL/GenBank/DDBJ whole genome shotgun (WGS) entry which is preliminary data.</text>
</comment>
<name>A0ABR2R8B6_9ROSI</name>
<organism evidence="4 5">
    <name type="scientific">Hibiscus sabdariffa</name>
    <name type="common">roselle</name>
    <dbReference type="NCBI Taxonomy" id="183260"/>
    <lineage>
        <taxon>Eukaryota</taxon>
        <taxon>Viridiplantae</taxon>
        <taxon>Streptophyta</taxon>
        <taxon>Embryophyta</taxon>
        <taxon>Tracheophyta</taxon>
        <taxon>Spermatophyta</taxon>
        <taxon>Magnoliopsida</taxon>
        <taxon>eudicotyledons</taxon>
        <taxon>Gunneridae</taxon>
        <taxon>Pentapetalae</taxon>
        <taxon>rosids</taxon>
        <taxon>malvids</taxon>
        <taxon>Malvales</taxon>
        <taxon>Malvaceae</taxon>
        <taxon>Malvoideae</taxon>
        <taxon>Hibiscus</taxon>
    </lineage>
</organism>
<keyword evidence="2" id="KW-1133">Transmembrane helix</keyword>
<dbReference type="Pfam" id="PF14392">
    <property type="entry name" value="zf-CCHC_4"/>
    <property type="match status" value="1"/>
</dbReference>
<sequence length="312" mass="33333">MTIWIRVYRLPLRAMNKDMGLRLGNSVGTAMGVDHHIEGGNMGEFLRILVQVDIRKPLRRCVLLGAALGKPATPCPLRYERLPEFCYYCGLVGHGLAACPSKPADLDNKQLQYGSWLRVQTQQPRPGPRRRTGIEYFSDPATGSTETSPTNVPTTDTQAPAVAPASSSTGTDTVETASGGAVKATVAEASVGQDTPVGLDTAQGPHGTKTTTDATTVAAAALVEDGPMHTATVNFAPSRIEPADNLGAVEGVVSSQVQEFSPLHRRQLMELWLPHVVFLTFASLSGPILLFLQSPLRTMQLPGRLLDQAAAQ</sequence>
<feature type="domain" description="Zinc knuckle CX2CX4HX4C" evidence="3">
    <location>
        <begin position="76"/>
        <end position="100"/>
    </location>
</feature>
<gene>
    <name evidence="4" type="ORF">V6N11_035741</name>
</gene>
<dbReference type="PANTHER" id="PTHR31286:SF180">
    <property type="entry name" value="OS10G0362600 PROTEIN"/>
    <property type="match status" value="1"/>
</dbReference>